<evidence type="ECO:0000313" key="3">
    <source>
        <dbReference type="Proteomes" id="UP000314294"/>
    </source>
</evidence>
<evidence type="ECO:0000256" key="1">
    <source>
        <dbReference type="SAM" id="MobiDB-lite"/>
    </source>
</evidence>
<comment type="caution">
    <text evidence="2">The sequence shown here is derived from an EMBL/GenBank/DDBJ whole genome shotgun (WGS) entry which is preliminary data.</text>
</comment>
<evidence type="ECO:0000313" key="2">
    <source>
        <dbReference type="EMBL" id="TNN50523.1"/>
    </source>
</evidence>
<feature type="compositionally biased region" description="Polar residues" evidence="1">
    <location>
        <begin position="94"/>
        <end position="107"/>
    </location>
</feature>
<organism evidence="2 3">
    <name type="scientific">Liparis tanakae</name>
    <name type="common">Tanaka's snailfish</name>
    <dbReference type="NCBI Taxonomy" id="230148"/>
    <lineage>
        <taxon>Eukaryota</taxon>
        <taxon>Metazoa</taxon>
        <taxon>Chordata</taxon>
        <taxon>Craniata</taxon>
        <taxon>Vertebrata</taxon>
        <taxon>Euteleostomi</taxon>
        <taxon>Actinopterygii</taxon>
        <taxon>Neopterygii</taxon>
        <taxon>Teleostei</taxon>
        <taxon>Neoteleostei</taxon>
        <taxon>Acanthomorphata</taxon>
        <taxon>Eupercaria</taxon>
        <taxon>Perciformes</taxon>
        <taxon>Cottioidei</taxon>
        <taxon>Cottales</taxon>
        <taxon>Liparidae</taxon>
        <taxon>Liparis</taxon>
    </lineage>
</organism>
<sequence length="107" mass="12102">MAASVDPRGRRRYSEHALLHLQRADCVGDRKQTARHAPQHTSVQRTDLEISFIITHYLLHVLGQRLFHRDNKLSGCNVFGCQAATKHDSARLGRTQQAQTVTDAKET</sequence>
<dbReference type="Proteomes" id="UP000314294">
    <property type="component" value="Unassembled WGS sequence"/>
</dbReference>
<dbReference type="EMBL" id="SRLO01000614">
    <property type="protein sequence ID" value="TNN50523.1"/>
    <property type="molecule type" value="Genomic_DNA"/>
</dbReference>
<keyword evidence="3" id="KW-1185">Reference proteome</keyword>
<feature type="region of interest" description="Disordered" evidence="1">
    <location>
        <begin position="87"/>
        <end position="107"/>
    </location>
</feature>
<proteinExistence type="predicted"/>
<gene>
    <name evidence="2" type="ORF">EYF80_039272</name>
</gene>
<accession>A0A4Z2GC66</accession>
<reference evidence="2 3" key="1">
    <citation type="submission" date="2019-03" db="EMBL/GenBank/DDBJ databases">
        <title>First draft genome of Liparis tanakae, snailfish: a comprehensive survey of snailfish specific genes.</title>
        <authorList>
            <person name="Kim W."/>
            <person name="Song I."/>
            <person name="Jeong J.-H."/>
            <person name="Kim D."/>
            <person name="Kim S."/>
            <person name="Ryu S."/>
            <person name="Song J.Y."/>
            <person name="Lee S.K."/>
        </authorList>
    </citation>
    <scope>NUCLEOTIDE SEQUENCE [LARGE SCALE GENOMIC DNA]</scope>
    <source>
        <tissue evidence="2">Muscle</tissue>
    </source>
</reference>
<name>A0A4Z2GC66_9TELE</name>
<dbReference type="AlphaFoldDB" id="A0A4Z2GC66"/>
<protein>
    <submittedName>
        <fullName evidence="2">Uncharacterized protein</fullName>
    </submittedName>
</protein>